<dbReference type="GO" id="GO:0019430">
    <property type="term" value="P:removal of superoxide radicals"/>
    <property type="evidence" value="ECO:0007669"/>
    <property type="project" value="UniProtKB-UniRule"/>
</dbReference>
<dbReference type="InterPro" id="IPR023753">
    <property type="entry name" value="FAD/NAD-binding_dom"/>
</dbReference>
<keyword evidence="2 7" id="KW-0285">Flavoprotein</keyword>
<evidence type="ECO:0000313" key="11">
    <source>
        <dbReference type="Proteomes" id="UP000225889"/>
    </source>
</evidence>
<reference evidence="10 11" key="1">
    <citation type="submission" date="2017-10" db="EMBL/GenBank/DDBJ databases">
        <title>Resolving the taxonomy of Roseburia spp., Eubacterium rectale and Agathobacter spp. through phylogenomic analysis.</title>
        <authorList>
            <person name="Sheridan P.O."/>
            <person name="Walker A.W."/>
            <person name="Duncan S.H."/>
            <person name="Scott K.P."/>
            <person name="Toole P.W.O."/>
            <person name="Luis P."/>
            <person name="Flint H.J."/>
        </authorList>
    </citation>
    <scope>NUCLEOTIDE SEQUENCE [LARGE SCALE GENOMIC DNA]</scope>
    <source>
        <strain evidence="10 11">JK626</strain>
    </source>
</reference>
<dbReference type="Pfam" id="PF07992">
    <property type="entry name" value="Pyr_redox_2"/>
    <property type="match status" value="1"/>
</dbReference>
<dbReference type="InterPro" id="IPR050097">
    <property type="entry name" value="Ferredoxin-NADP_redctase_2"/>
</dbReference>
<dbReference type="AlphaFoldDB" id="A0A2G3DR80"/>
<dbReference type="GO" id="GO:0005737">
    <property type="term" value="C:cytoplasm"/>
    <property type="evidence" value="ECO:0007669"/>
    <property type="project" value="InterPro"/>
</dbReference>
<comment type="subunit">
    <text evidence="7">Homodimer.</text>
</comment>
<dbReference type="PANTHER" id="PTHR48105">
    <property type="entry name" value="THIOREDOXIN REDUCTASE 1-RELATED-RELATED"/>
    <property type="match status" value="1"/>
</dbReference>
<dbReference type="EMBL" id="PDYF01000083">
    <property type="protein sequence ID" value="PHU33549.1"/>
    <property type="molecule type" value="Genomic_DNA"/>
</dbReference>
<evidence type="ECO:0000256" key="4">
    <source>
        <dbReference type="ARBA" id="ARBA00023002"/>
    </source>
</evidence>
<organism evidence="10 11">
    <name type="scientific">Pseudobutyrivibrio ruminis</name>
    <dbReference type="NCBI Taxonomy" id="46206"/>
    <lineage>
        <taxon>Bacteria</taxon>
        <taxon>Bacillati</taxon>
        <taxon>Bacillota</taxon>
        <taxon>Clostridia</taxon>
        <taxon>Lachnospirales</taxon>
        <taxon>Lachnospiraceae</taxon>
        <taxon>Pseudobutyrivibrio</taxon>
    </lineage>
</organism>
<protein>
    <recommendedName>
        <fullName evidence="7">Thioredoxin reductase</fullName>
        <ecNumber evidence="7">1.8.1.9</ecNumber>
    </recommendedName>
</protein>
<evidence type="ECO:0000256" key="3">
    <source>
        <dbReference type="ARBA" id="ARBA00022827"/>
    </source>
</evidence>
<comment type="similarity">
    <text evidence="1 7">Belongs to the class-II pyridine nucleotide-disulfide oxidoreductase family.</text>
</comment>
<reference evidence="10 11" key="2">
    <citation type="submission" date="2017-10" db="EMBL/GenBank/DDBJ databases">
        <authorList>
            <person name="Banno H."/>
            <person name="Chua N.-H."/>
        </authorList>
    </citation>
    <scope>NUCLEOTIDE SEQUENCE [LARGE SCALE GENOMIC DNA]</scope>
    <source>
        <strain evidence="10 11">JK626</strain>
    </source>
</reference>
<evidence type="ECO:0000256" key="8">
    <source>
        <dbReference type="RuleBase" id="RU003881"/>
    </source>
</evidence>
<keyword evidence="6 7" id="KW-0676">Redox-active center</keyword>
<keyword evidence="3 7" id="KW-0274">FAD</keyword>
<dbReference type="NCBIfam" id="TIGR01292">
    <property type="entry name" value="TRX_reduct"/>
    <property type="match status" value="1"/>
</dbReference>
<gene>
    <name evidence="10" type="primary">trxB</name>
    <name evidence="10" type="ORF">CSX01_13515</name>
</gene>
<evidence type="ECO:0000313" key="10">
    <source>
        <dbReference type="EMBL" id="PHU33549.1"/>
    </source>
</evidence>
<evidence type="ECO:0000259" key="9">
    <source>
        <dbReference type="Pfam" id="PF07992"/>
    </source>
</evidence>
<dbReference type="InterPro" id="IPR008255">
    <property type="entry name" value="Pyr_nucl-diS_OxRdtase_2_AS"/>
</dbReference>
<comment type="caution">
    <text evidence="10">The sequence shown here is derived from an EMBL/GenBank/DDBJ whole genome shotgun (WGS) entry which is preliminary data.</text>
</comment>
<comment type="catalytic activity">
    <reaction evidence="7">
        <text>[thioredoxin]-dithiol + NADP(+) = [thioredoxin]-disulfide + NADPH + H(+)</text>
        <dbReference type="Rhea" id="RHEA:20345"/>
        <dbReference type="Rhea" id="RHEA-COMP:10698"/>
        <dbReference type="Rhea" id="RHEA-COMP:10700"/>
        <dbReference type="ChEBI" id="CHEBI:15378"/>
        <dbReference type="ChEBI" id="CHEBI:29950"/>
        <dbReference type="ChEBI" id="CHEBI:50058"/>
        <dbReference type="ChEBI" id="CHEBI:57783"/>
        <dbReference type="ChEBI" id="CHEBI:58349"/>
        <dbReference type="EC" id="1.8.1.9"/>
    </reaction>
</comment>
<dbReference type="SUPFAM" id="SSF51905">
    <property type="entry name" value="FAD/NAD(P)-binding domain"/>
    <property type="match status" value="1"/>
</dbReference>
<keyword evidence="8" id="KW-0521">NADP</keyword>
<evidence type="ECO:0000256" key="7">
    <source>
        <dbReference type="RuleBase" id="RU003880"/>
    </source>
</evidence>
<dbReference type="Proteomes" id="UP000225889">
    <property type="component" value="Unassembled WGS sequence"/>
</dbReference>
<dbReference type="RefSeq" id="WP_099392759.1">
    <property type="nucleotide sequence ID" value="NZ_PDYF01000083.1"/>
</dbReference>
<evidence type="ECO:0000256" key="5">
    <source>
        <dbReference type="ARBA" id="ARBA00023157"/>
    </source>
</evidence>
<name>A0A2G3DR80_9FIRM</name>
<dbReference type="PRINTS" id="PR00469">
    <property type="entry name" value="PNDRDTASEII"/>
</dbReference>
<evidence type="ECO:0000256" key="1">
    <source>
        <dbReference type="ARBA" id="ARBA00009333"/>
    </source>
</evidence>
<accession>A0A2G3DR80</accession>
<evidence type="ECO:0000256" key="6">
    <source>
        <dbReference type="ARBA" id="ARBA00023284"/>
    </source>
</evidence>
<dbReference type="InterPro" id="IPR005982">
    <property type="entry name" value="Thioredox_Rdtase"/>
</dbReference>
<keyword evidence="4 7" id="KW-0560">Oxidoreductase</keyword>
<proteinExistence type="inferred from homology"/>
<feature type="domain" description="FAD/NAD(P)-binding" evidence="9">
    <location>
        <begin position="3"/>
        <end position="290"/>
    </location>
</feature>
<dbReference type="InterPro" id="IPR036188">
    <property type="entry name" value="FAD/NAD-bd_sf"/>
</dbReference>
<dbReference type="PROSITE" id="PS00573">
    <property type="entry name" value="PYRIDINE_REDOX_2"/>
    <property type="match status" value="1"/>
</dbReference>
<comment type="cofactor">
    <cofactor evidence="8">
        <name>FAD</name>
        <dbReference type="ChEBI" id="CHEBI:57692"/>
    </cofactor>
    <text evidence="8">Binds 1 FAD per subunit.</text>
</comment>
<dbReference type="Gene3D" id="3.50.50.60">
    <property type="entry name" value="FAD/NAD(P)-binding domain"/>
    <property type="match status" value="2"/>
</dbReference>
<sequence length="304" mass="32047">MVYDVIVIGAGPAGLTAGIYGKRAGLDILVLDTSSISGGQILNTYEIDNYPALPGVSGTQLAESMRSHCEKLGVEFARGRVTSINEKDGLKELITKKATFLAKTVIIATGASNTKLGCPGEEEFSGMGVSYCATCDGAFFKDKTVAVVGGGDVALEDAVYLARFCEKVYLIHRRDEFRGAASLQQQVLSSDKIQIIYDTTVEAINGTEAVESATIKNKKTGETSTLKVDGVFIAVGTAPNTASIAGLPELDERGYIIADETCETNVPGIFVAGDVRAKQLKQVITATADGANAITSAQRYLQAK</sequence>
<dbReference type="PRINTS" id="PR00368">
    <property type="entry name" value="FADPNR"/>
</dbReference>
<dbReference type="EC" id="1.8.1.9" evidence="7"/>
<keyword evidence="5" id="KW-1015">Disulfide bond</keyword>
<evidence type="ECO:0000256" key="2">
    <source>
        <dbReference type="ARBA" id="ARBA00022630"/>
    </source>
</evidence>
<dbReference type="GO" id="GO:0004791">
    <property type="term" value="F:thioredoxin-disulfide reductase (NADPH) activity"/>
    <property type="evidence" value="ECO:0007669"/>
    <property type="project" value="UniProtKB-UniRule"/>
</dbReference>